<dbReference type="PANTHER" id="PTHR43798">
    <property type="entry name" value="MONOACYLGLYCEROL LIPASE"/>
    <property type="match status" value="1"/>
</dbReference>
<reference evidence="2" key="1">
    <citation type="submission" date="2018-03" db="EMBL/GenBank/DDBJ databases">
        <authorList>
            <person name="Guldener U."/>
        </authorList>
    </citation>
    <scope>NUCLEOTIDE SEQUENCE</scope>
</reference>
<dbReference type="GO" id="GO:0016020">
    <property type="term" value="C:membrane"/>
    <property type="evidence" value="ECO:0007669"/>
    <property type="project" value="TreeGrafter"/>
</dbReference>
<dbReference type="EMBL" id="ONZQ02000024">
    <property type="protein sequence ID" value="SPO07706.1"/>
    <property type="molecule type" value="Genomic_DNA"/>
</dbReference>
<feature type="domain" description="AB hydrolase-1" evidence="1">
    <location>
        <begin position="33"/>
        <end position="133"/>
    </location>
</feature>
<dbReference type="SUPFAM" id="SSF53474">
    <property type="entry name" value="alpha/beta-Hydrolases"/>
    <property type="match status" value="1"/>
</dbReference>
<evidence type="ECO:0000313" key="2">
    <source>
        <dbReference type="EMBL" id="SPO07706.1"/>
    </source>
</evidence>
<keyword evidence="3" id="KW-1185">Reference proteome</keyword>
<name>A0AAE8N7K3_9PEZI</name>
<dbReference type="PANTHER" id="PTHR43798:SF33">
    <property type="entry name" value="HYDROLASE, PUTATIVE (AFU_ORTHOLOGUE AFUA_2G14860)-RELATED"/>
    <property type="match status" value="1"/>
</dbReference>
<gene>
    <name evidence="2" type="ORF">DNG_10401</name>
</gene>
<dbReference type="InterPro" id="IPR050266">
    <property type="entry name" value="AB_hydrolase_sf"/>
</dbReference>
<dbReference type="InterPro" id="IPR000073">
    <property type="entry name" value="AB_hydrolase_1"/>
</dbReference>
<protein>
    <recommendedName>
        <fullName evidence="1">AB hydrolase-1 domain-containing protein</fullName>
    </recommendedName>
</protein>
<evidence type="ECO:0000259" key="1">
    <source>
        <dbReference type="Pfam" id="PF00561"/>
    </source>
</evidence>
<dbReference type="Proteomes" id="UP001187682">
    <property type="component" value="Unassembled WGS sequence"/>
</dbReference>
<dbReference type="Gene3D" id="3.40.50.1820">
    <property type="entry name" value="alpha/beta hydrolase"/>
    <property type="match status" value="1"/>
</dbReference>
<accession>A0AAE8N7K3</accession>
<organism evidence="2 3">
    <name type="scientific">Cephalotrichum gorgonifer</name>
    <dbReference type="NCBI Taxonomy" id="2041049"/>
    <lineage>
        <taxon>Eukaryota</taxon>
        <taxon>Fungi</taxon>
        <taxon>Dikarya</taxon>
        <taxon>Ascomycota</taxon>
        <taxon>Pezizomycotina</taxon>
        <taxon>Sordariomycetes</taxon>
        <taxon>Hypocreomycetidae</taxon>
        <taxon>Microascales</taxon>
        <taxon>Microascaceae</taxon>
        <taxon>Cephalotrichum</taxon>
    </lineage>
</organism>
<dbReference type="PRINTS" id="PR00111">
    <property type="entry name" value="ABHYDROLASE"/>
</dbReference>
<dbReference type="InterPro" id="IPR029058">
    <property type="entry name" value="AB_hydrolase_fold"/>
</dbReference>
<dbReference type="AlphaFoldDB" id="A0AAE8N7K3"/>
<sequence length="279" mass="30008">MTVRESCLERQRKSFFSSINGRNIYIQIDGAGPAMVMTHGLGASANVFQPLVEIFSPRFTVVRFDWPGLGLSGLTKGQPPLSVPGFLEDLEGVLDLLEIESAILVGHSLGGSVSMHLAAKTPARVSGLVIIGAGRPRVEESQSRTATLKIAEIARREGLWLNVDDRVSTNIPPESPALARALLRQVTGATDPEGYAQVCDAMCHPSYVDPDYYRITMPTCIIGSTKDKIVAPEVAYELQGLIGKNGNVPDVHIMNGGHMMIIEDVEGVASIIDGFLAKI</sequence>
<proteinExistence type="predicted"/>
<evidence type="ECO:0000313" key="3">
    <source>
        <dbReference type="Proteomes" id="UP001187682"/>
    </source>
</evidence>
<comment type="caution">
    <text evidence="2">The sequence shown here is derived from an EMBL/GenBank/DDBJ whole genome shotgun (WGS) entry which is preliminary data.</text>
</comment>
<dbReference type="Pfam" id="PF00561">
    <property type="entry name" value="Abhydrolase_1"/>
    <property type="match status" value="1"/>
</dbReference>